<dbReference type="InterPro" id="IPR050336">
    <property type="entry name" value="Chromosome_partition/occlusion"/>
</dbReference>
<feature type="region of interest" description="Disordered" evidence="1">
    <location>
        <begin position="247"/>
        <end position="288"/>
    </location>
</feature>
<feature type="domain" description="ParB/Spo0J HTH" evidence="2">
    <location>
        <begin position="158"/>
        <end position="239"/>
    </location>
</feature>
<dbReference type="EMBL" id="BIFH01000034">
    <property type="protein sequence ID" value="GCD99764.1"/>
    <property type="molecule type" value="Genomic_DNA"/>
</dbReference>
<dbReference type="AlphaFoldDB" id="A0A401YYQ2"/>
<evidence type="ECO:0000313" key="4">
    <source>
        <dbReference type="Proteomes" id="UP000286931"/>
    </source>
</evidence>
<dbReference type="GO" id="GO:0005694">
    <property type="term" value="C:chromosome"/>
    <property type="evidence" value="ECO:0007669"/>
    <property type="project" value="TreeGrafter"/>
</dbReference>
<reference evidence="3 4" key="1">
    <citation type="submission" date="2018-12" db="EMBL/GenBank/DDBJ databases">
        <title>Draft genome sequence of Embleya hyalina NBRC 13850T.</title>
        <authorList>
            <person name="Komaki H."/>
            <person name="Hosoyama A."/>
            <person name="Kimura A."/>
            <person name="Ichikawa N."/>
            <person name="Tamura T."/>
        </authorList>
    </citation>
    <scope>NUCLEOTIDE SEQUENCE [LARGE SCALE GENOMIC DNA]</scope>
    <source>
        <strain evidence="3 4">NBRC 13850</strain>
    </source>
</reference>
<dbReference type="GO" id="GO:0007059">
    <property type="term" value="P:chromosome segregation"/>
    <property type="evidence" value="ECO:0007669"/>
    <property type="project" value="TreeGrafter"/>
</dbReference>
<dbReference type="SUPFAM" id="SSF109709">
    <property type="entry name" value="KorB DNA-binding domain-like"/>
    <property type="match status" value="1"/>
</dbReference>
<dbReference type="PANTHER" id="PTHR33375">
    <property type="entry name" value="CHROMOSOME-PARTITIONING PROTEIN PARB-RELATED"/>
    <property type="match status" value="1"/>
</dbReference>
<protein>
    <submittedName>
        <fullName evidence="3">Plasmid partitioning protein</fullName>
    </submittedName>
</protein>
<dbReference type="OrthoDB" id="70307at2"/>
<evidence type="ECO:0000313" key="3">
    <source>
        <dbReference type="EMBL" id="GCD99764.1"/>
    </source>
</evidence>
<evidence type="ECO:0000259" key="2">
    <source>
        <dbReference type="Pfam" id="PF17762"/>
    </source>
</evidence>
<dbReference type="Gene3D" id="1.10.10.2830">
    <property type="match status" value="1"/>
</dbReference>
<dbReference type="PANTHER" id="PTHR33375:SF1">
    <property type="entry name" value="CHROMOSOME-PARTITIONING PROTEIN PARB-RELATED"/>
    <property type="match status" value="1"/>
</dbReference>
<evidence type="ECO:0000256" key="1">
    <source>
        <dbReference type="SAM" id="MobiDB-lite"/>
    </source>
</evidence>
<dbReference type="GO" id="GO:0045881">
    <property type="term" value="P:positive regulation of sporulation resulting in formation of a cellular spore"/>
    <property type="evidence" value="ECO:0007669"/>
    <property type="project" value="TreeGrafter"/>
</dbReference>
<accession>A0A401YYQ2</accession>
<dbReference type="Proteomes" id="UP000286931">
    <property type="component" value="Unassembled WGS sequence"/>
</dbReference>
<dbReference type="Pfam" id="PF17762">
    <property type="entry name" value="HTH_ParB"/>
    <property type="match status" value="1"/>
</dbReference>
<keyword evidence="4" id="KW-1185">Reference proteome</keyword>
<dbReference type="InterPro" id="IPR041468">
    <property type="entry name" value="HTH_ParB/Spo0J"/>
</dbReference>
<sequence length="348" mass="36907">MASRNRVQLGALAGTAKADAARVRELGAPPVDGASLKVPLHEIAYNPHNPREELGDVTELKSSLDQIGQASVATLVTKAAFLAVYPDQAAHLSIHVDRSATPEEAARIRFVVMDGNRRRRACELLARPHLACVVDDERVKDDVTARVSVLVTSVQHKDFAPLEQARAIEDLIATLGTASAVAKVLGRSEGWVSQRRVLLKLVPELQERLAANDGVFGVKQARSIGGLPPNAQVAAVEDLYRVKSKPATAPENAPVPVAVPTESPHAPSVTTRTPAQRRPATKVVDHSPAPEVAAAVSTPVSAGVATALEPAPVIRVSSPVKMAEQLRLVMERDAIEELAALLLDGLTS</sequence>
<organism evidence="3 4">
    <name type="scientific">Embleya hyalina</name>
    <dbReference type="NCBI Taxonomy" id="516124"/>
    <lineage>
        <taxon>Bacteria</taxon>
        <taxon>Bacillati</taxon>
        <taxon>Actinomycetota</taxon>
        <taxon>Actinomycetes</taxon>
        <taxon>Kitasatosporales</taxon>
        <taxon>Streptomycetaceae</taxon>
        <taxon>Embleya</taxon>
    </lineage>
</organism>
<proteinExistence type="predicted"/>
<dbReference type="RefSeq" id="WP_126641537.1">
    <property type="nucleotide sequence ID" value="NZ_BIFH01000034.1"/>
</dbReference>
<feature type="compositionally biased region" description="Low complexity" evidence="1">
    <location>
        <begin position="247"/>
        <end position="262"/>
    </location>
</feature>
<gene>
    <name evidence="3" type="primary">parB1_2</name>
    <name evidence="3" type="ORF">EHYA_07486</name>
</gene>
<name>A0A401YYQ2_9ACTN</name>
<comment type="caution">
    <text evidence="3">The sequence shown here is derived from an EMBL/GenBank/DDBJ whole genome shotgun (WGS) entry which is preliminary data.</text>
</comment>